<dbReference type="EMBL" id="MU826847">
    <property type="protein sequence ID" value="KAJ7371422.1"/>
    <property type="molecule type" value="Genomic_DNA"/>
</dbReference>
<comment type="caution">
    <text evidence="5">The sequence shown here is derived from an EMBL/GenBank/DDBJ whole genome shotgun (WGS) entry which is preliminary data.</text>
</comment>
<dbReference type="SUPFAM" id="SSF57492">
    <property type="entry name" value="Trefoil"/>
    <property type="match status" value="1"/>
</dbReference>
<evidence type="ECO:0000256" key="2">
    <source>
        <dbReference type="PROSITE-ProRule" id="PRU00779"/>
    </source>
</evidence>
<dbReference type="Gene3D" id="4.10.110.10">
    <property type="entry name" value="Spasmolytic Protein, domain 1"/>
    <property type="match status" value="1"/>
</dbReference>
<dbReference type="Proteomes" id="UP001163046">
    <property type="component" value="Unassembled WGS sequence"/>
</dbReference>
<dbReference type="Pfam" id="PF00188">
    <property type="entry name" value="CAP"/>
    <property type="match status" value="2"/>
</dbReference>
<evidence type="ECO:0000313" key="6">
    <source>
        <dbReference type="Proteomes" id="UP001163046"/>
    </source>
</evidence>
<dbReference type="InterPro" id="IPR034113">
    <property type="entry name" value="SCP_GAPR1-like"/>
</dbReference>
<dbReference type="InterPro" id="IPR044913">
    <property type="entry name" value="P_trefoil_dom_sf"/>
</dbReference>
<name>A0A9W9YXT5_9CNID</name>
<dbReference type="Pfam" id="PF00088">
    <property type="entry name" value="Trefoil"/>
    <property type="match status" value="1"/>
</dbReference>
<evidence type="ECO:0000259" key="4">
    <source>
        <dbReference type="PROSITE" id="PS51448"/>
    </source>
</evidence>
<dbReference type="InterPro" id="IPR014044">
    <property type="entry name" value="CAP_dom"/>
</dbReference>
<dbReference type="SMART" id="SM00198">
    <property type="entry name" value="SCP"/>
    <property type="match status" value="2"/>
</dbReference>
<dbReference type="PANTHER" id="PTHR10334">
    <property type="entry name" value="CYSTEINE-RICH SECRETORY PROTEIN-RELATED"/>
    <property type="match status" value="1"/>
</dbReference>
<organism evidence="5 6">
    <name type="scientific">Desmophyllum pertusum</name>
    <dbReference type="NCBI Taxonomy" id="174260"/>
    <lineage>
        <taxon>Eukaryota</taxon>
        <taxon>Metazoa</taxon>
        <taxon>Cnidaria</taxon>
        <taxon>Anthozoa</taxon>
        <taxon>Hexacorallia</taxon>
        <taxon>Scleractinia</taxon>
        <taxon>Caryophylliina</taxon>
        <taxon>Caryophylliidae</taxon>
        <taxon>Desmophyllum</taxon>
    </lineage>
</organism>
<comment type="caution">
    <text evidence="2">Lacks conserved residue(s) required for the propagation of feature annotation.</text>
</comment>
<evidence type="ECO:0000313" key="5">
    <source>
        <dbReference type="EMBL" id="KAJ7371422.1"/>
    </source>
</evidence>
<dbReference type="CDD" id="cd05382">
    <property type="entry name" value="CAP_GAPR1-like"/>
    <property type="match status" value="1"/>
</dbReference>
<reference evidence="5" key="1">
    <citation type="submission" date="2023-01" db="EMBL/GenBank/DDBJ databases">
        <title>Genome assembly of the deep-sea coral Lophelia pertusa.</title>
        <authorList>
            <person name="Herrera S."/>
            <person name="Cordes E."/>
        </authorList>
    </citation>
    <scope>NUCLEOTIDE SEQUENCE</scope>
    <source>
        <strain evidence="5">USNM1676648</strain>
        <tissue evidence="5">Polyp</tissue>
    </source>
</reference>
<dbReference type="CDD" id="cd00111">
    <property type="entry name" value="Trefoil"/>
    <property type="match status" value="1"/>
</dbReference>
<feature type="domain" description="P-type" evidence="4">
    <location>
        <begin position="230"/>
        <end position="287"/>
    </location>
</feature>
<evidence type="ECO:0000256" key="1">
    <source>
        <dbReference type="ARBA" id="ARBA00023157"/>
    </source>
</evidence>
<feature type="compositionally biased region" description="Low complexity" evidence="3">
    <location>
        <begin position="383"/>
        <end position="494"/>
    </location>
</feature>
<sequence>MKCQNYRLKRDKLTVCVTLALKTTRISSRYLRERQDERDCSTCFAVMLWNRISSRVENVGNCGAGLKCGPQCQRLCLIQHNYYRSLHNSPPLKCDPKLAESAQSWANSNARQKSVHRSMPTSDYVENISWKRWGWKGMGNKLGAIPAAVRSWYSELKRGYDYNTGKSKGVVTHFRSVVHPREARLGCGINIKPGDGTYVVAHYSLGAGEKFKLNDFTPLRGVGIRKQPGPQCHLKSFERQQCGNLISPIITPEKCINAGCCYDDMFMDEPGLQWHHQKASIWCFKRKSGIATVPGVSNHAQAPAKLANGKILAQPQSSLLKVNRGPKLQSMVSPGKPPCPAGKEELTKIIAVIKTVTKVDCGQGATTAPPMSTAVLPGSTTLSPVSTTAPPGSPTTPAGPTTPPSGSTAAPSGPTTAPPGSTTAPSGSTAVPLGSTTAPSGSPTTPSGSTPAAPGSTAAPLGSTTGPPGSTSGPSGPTTGPLGSTPSPTASTVVPTNGVAAAQLGAVGKQGMTEFQKDCLKSHNEYRAKHGVPTLKWSAELAADAKKWADRLAAINKVEHDMKSIENGVGENIYSFKPNHTSNSTTTTIKMPTQCQGPKTPTCVQCREIVKEWYAEEPNFDYNTGKPKGEGGVIIRFTQVVWKETTELGMATATSDDTWFTVARYKPRGSKGFPEGYKKNVPKPQ</sequence>
<keyword evidence="6" id="KW-1185">Reference proteome</keyword>
<dbReference type="AlphaFoldDB" id="A0A9W9YXT5"/>
<gene>
    <name evidence="5" type="ORF">OS493_025888</name>
</gene>
<dbReference type="PROSITE" id="PS51448">
    <property type="entry name" value="P_TREFOIL_2"/>
    <property type="match status" value="1"/>
</dbReference>
<dbReference type="InterPro" id="IPR035940">
    <property type="entry name" value="CAP_sf"/>
</dbReference>
<evidence type="ECO:0000256" key="3">
    <source>
        <dbReference type="SAM" id="MobiDB-lite"/>
    </source>
</evidence>
<protein>
    <recommendedName>
        <fullName evidence="4">P-type domain-containing protein</fullName>
    </recommendedName>
</protein>
<dbReference type="InterPro" id="IPR001283">
    <property type="entry name" value="CRISP-related"/>
</dbReference>
<dbReference type="SUPFAM" id="SSF55797">
    <property type="entry name" value="PR-1-like"/>
    <property type="match status" value="2"/>
</dbReference>
<dbReference type="Gene3D" id="3.40.33.10">
    <property type="entry name" value="CAP"/>
    <property type="match status" value="2"/>
</dbReference>
<proteinExistence type="predicted"/>
<dbReference type="InterPro" id="IPR000519">
    <property type="entry name" value="P_trefoil_dom"/>
</dbReference>
<dbReference type="OrthoDB" id="5981309at2759"/>
<accession>A0A9W9YXT5</accession>
<feature type="region of interest" description="Disordered" evidence="3">
    <location>
        <begin position="366"/>
        <end position="494"/>
    </location>
</feature>
<dbReference type="SMART" id="SM00018">
    <property type="entry name" value="PD"/>
    <property type="match status" value="1"/>
</dbReference>
<keyword evidence="1" id="KW-1015">Disulfide bond</keyword>